<dbReference type="OrthoDB" id="5245063at2759"/>
<reference evidence="5 6" key="1">
    <citation type="journal article" date="2018" name="Sci. Rep.">
        <title>Comparative genomics provides insights into the lifestyle and reveals functional heterogeneity of dark septate endophytic fungi.</title>
        <authorList>
            <person name="Knapp D.G."/>
            <person name="Nemeth J.B."/>
            <person name="Barry K."/>
            <person name="Hainaut M."/>
            <person name="Henrissat B."/>
            <person name="Johnson J."/>
            <person name="Kuo A."/>
            <person name="Lim J.H.P."/>
            <person name="Lipzen A."/>
            <person name="Nolan M."/>
            <person name="Ohm R.A."/>
            <person name="Tamas L."/>
            <person name="Grigoriev I.V."/>
            <person name="Spatafora J.W."/>
            <person name="Nagy L.G."/>
            <person name="Kovacs G.M."/>
        </authorList>
    </citation>
    <scope>NUCLEOTIDE SEQUENCE [LARGE SCALE GENOMIC DNA]</scope>
    <source>
        <strain evidence="5 6">DSE2036</strain>
    </source>
</reference>
<name>A0A2V1DX61_9PLEO</name>
<feature type="compositionally biased region" description="Basic and acidic residues" evidence="1">
    <location>
        <begin position="121"/>
        <end position="139"/>
    </location>
</feature>
<sequence>MDHDEFDFSDPDLDDLPASTLLQLEKSALHATQQPRPDNTQGYAFEDAHGGLSHGHGDEIINLDDNHGPHHNRLSGGALMDVDEPPQQSQADVVKLLQRIKKLEQEKWRLNQNLQTAQSEASKKAGEAENVRRRADAERRTAELRLQNLQREHIEASEKLRIDRDNAQRQLDEHDAQQAEQMRRMRRPMPARPKPTVTTTASPSGTPKRAQKTLPLGDGFDDEDIVMASPSKRRDRFKAATPKQTHKRKRQALNDSPIQALQLSEPREPSKAPELASFADSRLDMALLRNLWKDESRFNLLQRLLAHRCSDGQNRIFEALAQHSFPSKPDKSLSSIVYDSLSGLRLPSRAHDLALRVCGAFSELWAQCLREQHYAPISLILDAVQFILACEPATIAVDVIETMIPLIITSVDLVATPVLEAANRLEARVAALYSPAQRAMTHSIDVENCLQLLHLIATSCVSSLSSEEALMRFWRAMPHKYVLLLLHRNQPLGQMSLMLRILASSALSNSLGPMGIDARDEAQEQAAVEEAVISRLTNLLGESIERIPDPEGGLAESVEEKAIWQVRLKVLDVLTQFAMTGHGLARLASDHYCIGRLVKYLDYCVASLYGRPLSPTQKDKVASINATMRLVHYLMTRGERLMKNKLKGVEHAYHVALTRITFSDRLVLEEGIESQVIDMAHHILDENVGPEEGEQLLEVFPSANSA</sequence>
<dbReference type="InterPro" id="IPR048379">
    <property type="entry name" value="Rad26-like_C"/>
</dbReference>
<feature type="region of interest" description="Disordered" evidence="1">
    <location>
        <begin position="157"/>
        <end position="258"/>
    </location>
</feature>
<feature type="compositionally biased region" description="Basic and acidic residues" evidence="1">
    <location>
        <begin position="55"/>
        <end position="68"/>
    </location>
</feature>
<dbReference type="EMBL" id="KZ805351">
    <property type="protein sequence ID" value="PVI01845.1"/>
    <property type="molecule type" value="Genomic_DNA"/>
</dbReference>
<dbReference type="AlphaFoldDB" id="A0A2V1DX61"/>
<feature type="domain" description="Rad26-like C-terminal" evidence="3">
    <location>
        <begin position="646"/>
        <end position="700"/>
    </location>
</feature>
<gene>
    <name evidence="5" type="ORF">DM02DRAFT_613372</name>
</gene>
<feature type="compositionally biased region" description="Polar residues" evidence="1">
    <location>
        <begin position="30"/>
        <end position="42"/>
    </location>
</feature>
<evidence type="ECO:0000313" key="5">
    <source>
        <dbReference type="EMBL" id="PVI01845.1"/>
    </source>
</evidence>
<dbReference type="Pfam" id="PF21046">
    <property type="entry name" value="Rad26-like_C"/>
    <property type="match status" value="1"/>
</dbReference>
<protein>
    <recommendedName>
        <fullName evidence="7">DNA repair protein Rad26</fullName>
    </recommendedName>
</protein>
<feature type="region of interest" description="Disordered" evidence="1">
    <location>
        <begin position="115"/>
        <end position="139"/>
    </location>
</feature>
<evidence type="ECO:0008006" key="7">
    <source>
        <dbReference type="Google" id="ProtNLM"/>
    </source>
</evidence>
<accession>A0A2V1DX61</accession>
<dbReference type="Pfam" id="PF21048">
    <property type="entry name" value="Rad26-like_N"/>
    <property type="match status" value="1"/>
</dbReference>
<feature type="compositionally biased region" description="Polar residues" evidence="1">
    <location>
        <begin position="196"/>
        <end position="205"/>
    </location>
</feature>
<dbReference type="InterPro" id="IPR048380">
    <property type="entry name" value="Rad26-like_N"/>
</dbReference>
<proteinExistence type="predicted"/>
<evidence type="ECO:0000256" key="1">
    <source>
        <dbReference type="SAM" id="MobiDB-lite"/>
    </source>
</evidence>
<evidence type="ECO:0000259" key="4">
    <source>
        <dbReference type="Pfam" id="PF21048"/>
    </source>
</evidence>
<organism evidence="5 6">
    <name type="scientific">Periconia macrospinosa</name>
    <dbReference type="NCBI Taxonomy" id="97972"/>
    <lineage>
        <taxon>Eukaryota</taxon>
        <taxon>Fungi</taxon>
        <taxon>Dikarya</taxon>
        <taxon>Ascomycota</taxon>
        <taxon>Pezizomycotina</taxon>
        <taxon>Dothideomycetes</taxon>
        <taxon>Pleosporomycetidae</taxon>
        <taxon>Pleosporales</taxon>
        <taxon>Massarineae</taxon>
        <taxon>Periconiaceae</taxon>
        <taxon>Periconia</taxon>
    </lineage>
</organism>
<dbReference type="Pfam" id="PF12331">
    <property type="entry name" value="Rad26-like_helical_rpts"/>
    <property type="match status" value="1"/>
</dbReference>
<evidence type="ECO:0000259" key="3">
    <source>
        <dbReference type="Pfam" id="PF21046"/>
    </source>
</evidence>
<feature type="region of interest" description="Disordered" evidence="1">
    <location>
        <begin position="26"/>
        <end position="87"/>
    </location>
</feature>
<keyword evidence="6" id="KW-1185">Reference proteome</keyword>
<feature type="domain" description="Rad26-like helical repeats" evidence="2">
    <location>
        <begin position="406"/>
        <end position="635"/>
    </location>
</feature>
<feature type="domain" description="Rad26-like N-terminal" evidence="4">
    <location>
        <begin position="300"/>
        <end position="347"/>
    </location>
</feature>
<dbReference type="InterPro" id="IPR022093">
    <property type="entry name" value="Rad26-like_helical"/>
</dbReference>
<feature type="compositionally biased region" description="Basic and acidic residues" evidence="1">
    <location>
        <begin position="157"/>
        <end position="183"/>
    </location>
</feature>
<evidence type="ECO:0000313" key="6">
    <source>
        <dbReference type="Proteomes" id="UP000244855"/>
    </source>
</evidence>
<dbReference type="STRING" id="97972.A0A2V1DX61"/>
<evidence type="ECO:0000259" key="2">
    <source>
        <dbReference type="Pfam" id="PF12331"/>
    </source>
</evidence>
<dbReference type="Proteomes" id="UP000244855">
    <property type="component" value="Unassembled WGS sequence"/>
</dbReference>